<proteinExistence type="predicted"/>
<sequence length="147" mass="16565">MIIGSTGFENEGYIPSKYTCDGEGEVPTITVLEPPEETKSFVLIVEDPDAPAGLWIHWMVWNIRPSGNITSKSSIESSVVGKNSSGNREWDPICPPNGEHRYFFKIYALDKMIDTDPEKTTIQILEGVIEKHIIGYAELVGRYKREF</sequence>
<dbReference type="NCBIfam" id="TIGR00481">
    <property type="entry name" value="YbhB/YbcL family Raf kinase inhibitor-like protein"/>
    <property type="match status" value="1"/>
</dbReference>
<dbReference type="InterPro" id="IPR036610">
    <property type="entry name" value="PEBP-like_sf"/>
</dbReference>
<dbReference type="Proteomes" id="UP000034302">
    <property type="component" value="Unassembled WGS sequence"/>
</dbReference>
<comment type="caution">
    <text evidence="1">The sequence shown here is derived from an EMBL/GenBank/DDBJ whole genome shotgun (WGS) entry which is preliminary data.</text>
</comment>
<dbReference type="InterPro" id="IPR008914">
    <property type="entry name" value="PEBP"/>
</dbReference>
<dbReference type="CDD" id="cd00865">
    <property type="entry name" value="PEBP_bact_arch"/>
    <property type="match status" value="1"/>
</dbReference>
<dbReference type="AlphaFoldDB" id="A0A0G0BZ57"/>
<accession>A0A0G0BZ57</accession>
<dbReference type="Pfam" id="PF01161">
    <property type="entry name" value="PBP"/>
    <property type="match status" value="1"/>
</dbReference>
<organism evidence="1 2">
    <name type="scientific">candidate division WS6 bacterium GW2011_GWC1_33_20</name>
    <dbReference type="NCBI Taxonomy" id="1619089"/>
    <lineage>
        <taxon>Bacteria</taxon>
        <taxon>Candidatus Dojkabacteria</taxon>
    </lineage>
</organism>
<reference evidence="1 2" key="1">
    <citation type="journal article" date="2015" name="Nature">
        <title>rRNA introns, odd ribosomes, and small enigmatic genomes across a large radiation of phyla.</title>
        <authorList>
            <person name="Brown C.T."/>
            <person name="Hug L.A."/>
            <person name="Thomas B.C."/>
            <person name="Sharon I."/>
            <person name="Castelle C.J."/>
            <person name="Singh A."/>
            <person name="Wilkins M.J."/>
            <person name="Williams K.H."/>
            <person name="Banfield J.F."/>
        </authorList>
    </citation>
    <scope>NUCLEOTIDE SEQUENCE [LARGE SCALE GENOMIC DNA]</scope>
</reference>
<gene>
    <name evidence="1" type="ORF">UR34_C0005G0003</name>
</gene>
<dbReference type="SUPFAM" id="SSF49777">
    <property type="entry name" value="PEBP-like"/>
    <property type="match status" value="1"/>
</dbReference>
<dbReference type="EMBL" id="LBOV01000005">
    <property type="protein sequence ID" value="KKP44180.1"/>
    <property type="molecule type" value="Genomic_DNA"/>
</dbReference>
<dbReference type="PANTHER" id="PTHR30289:SF1">
    <property type="entry name" value="PEBP (PHOSPHATIDYLETHANOLAMINE-BINDING PROTEIN) FAMILY PROTEIN"/>
    <property type="match status" value="1"/>
</dbReference>
<dbReference type="PANTHER" id="PTHR30289">
    <property type="entry name" value="UNCHARACTERIZED PROTEIN YBCL-RELATED"/>
    <property type="match status" value="1"/>
</dbReference>
<evidence type="ECO:0000313" key="2">
    <source>
        <dbReference type="Proteomes" id="UP000034302"/>
    </source>
</evidence>
<dbReference type="Gene3D" id="3.90.280.10">
    <property type="entry name" value="PEBP-like"/>
    <property type="match status" value="1"/>
</dbReference>
<evidence type="ECO:0008006" key="3">
    <source>
        <dbReference type="Google" id="ProtNLM"/>
    </source>
</evidence>
<evidence type="ECO:0000313" key="1">
    <source>
        <dbReference type="EMBL" id="KKP44180.1"/>
    </source>
</evidence>
<name>A0A0G0BZ57_9BACT</name>
<protein>
    <recommendedName>
        <fullName evidence="3">PEBP family protein</fullName>
    </recommendedName>
</protein>
<dbReference type="InterPro" id="IPR005247">
    <property type="entry name" value="YbhB_YbcL/LppC-like"/>
</dbReference>